<dbReference type="GO" id="GO:0009252">
    <property type="term" value="P:peptidoglycan biosynthetic process"/>
    <property type="evidence" value="ECO:0007669"/>
    <property type="project" value="UniProtKB-UniRule"/>
</dbReference>
<keyword evidence="2 7" id="KW-0812">Transmembrane</keyword>
<dbReference type="Gene3D" id="3.30.1490.480">
    <property type="entry name" value="Endolytic murein transglycosylase"/>
    <property type="match status" value="1"/>
</dbReference>
<dbReference type="GO" id="GO:0008932">
    <property type="term" value="F:lytic endotransglycosylase activity"/>
    <property type="evidence" value="ECO:0007669"/>
    <property type="project" value="UniProtKB-UniRule"/>
</dbReference>
<keyword evidence="5 7" id="KW-0456">Lyase</keyword>
<protein>
    <recommendedName>
        <fullName evidence="7">Endolytic murein transglycosylase</fullName>
        <ecNumber evidence="7">4.2.2.29</ecNumber>
    </recommendedName>
    <alternativeName>
        <fullName evidence="7">Peptidoglycan lytic transglycosylase</fullName>
    </alternativeName>
    <alternativeName>
        <fullName evidence="7">Peptidoglycan polymerization terminase</fullName>
    </alternativeName>
</protein>
<dbReference type="NCBIfam" id="TIGR00247">
    <property type="entry name" value="endolytic transglycosylase MltG"/>
    <property type="match status" value="1"/>
</dbReference>
<keyword evidence="1 7" id="KW-1003">Cell membrane</keyword>
<keyword evidence="7" id="KW-0997">Cell inner membrane</keyword>
<dbReference type="Pfam" id="PF02618">
    <property type="entry name" value="YceG"/>
    <property type="match status" value="1"/>
</dbReference>
<keyword evidence="4 7" id="KW-0472">Membrane</keyword>
<evidence type="ECO:0000256" key="2">
    <source>
        <dbReference type="ARBA" id="ARBA00022692"/>
    </source>
</evidence>
<keyword evidence="3 7" id="KW-1133">Transmembrane helix</keyword>
<dbReference type="EC" id="4.2.2.29" evidence="7"/>
<organism evidence="8 9">
    <name type="scientific">Oleiphilus messinensis</name>
    <dbReference type="NCBI Taxonomy" id="141451"/>
    <lineage>
        <taxon>Bacteria</taxon>
        <taxon>Pseudomonadati</taxon>
        <taxon>Pseudomonadota</taxon>
        <taxon>Gammaproteobacteria</taxon>
        <taxon>Oceanospirillales</taxon>
        <taxon>Oleiphilaceae</taxon>
        <taxon>Oleiphilus</taxon>
    </lineage>
</organism>
<keyword evidence="9" id="KW-1185">Reference proteome</keyword>
<evidence type="ECO:0000256" key="1">
    <source>
        <dbReference type="ARBA" id="ARBA00022475"/>
    </source>
</evidence>
<dbReference type="AlphaFoldDB" id="A0A1Y0I9Z2"/>
<comment type="catalytic activity">
    <reaction evidence="7">
        <text>a peptidoglycan chain = a peptidoglycan chain with N-acetyl-1,6-anhydromuramyl-[peptide] at the reducing end + a peptidoglycan chain with N-acetylglucosamine at the non-reducing end.</text>
        <dbReference type="EC" id="4.2.2.29"/>
    </reaction>
</comment>
<evidence type="ECO:0000256" key="6">
    <source>
        <dbReference type="ARBA" id="ARBA00023316"/>
    </source>
</evidence>
<evidence type="ECO:0000256" key="7">
    <source>
        <dbReference type="HAMAP-Rule" id="MF_02065"/>
    </source>
</evidence>
<accession>A0A1Y0I9Z2</accession>
<sequence length="356" mass="39938">MLFSVWVKRTLLAVVLLILVVLFLVAYGHQRIHAELSGVTTPVTFEVRRGDTLGNVADRLQSAAVLSESGVVSDITLYRLYSRFGPDQGYLKAGEYTIPVGVTIPGLDQLLKSGSVNAYQVTFIEGWTFTDVLKALENQPKLDHQLQGLDTDAILKVLDLEISHPEGWFFPDTYQYVKGDSDIQLLRAAHAKMKETLMAAWNQHLASGRELPLKSPYETLILASIVEKETGAKGEREIIAGVFIRRLLKRMRLQTDPTVIYGMGKDYQGNISRADLRRVTPYNTYKIKGLPPTPIAMPGKASIQAVLNPDESNYLYFVAKGDGSHQFSETLKAHTRAVREYQIERRKQNYRSAPQQ</sequence>
<feature type="site" description="Important for catalytic activity" evidence="7">
    <location>
        <position position="229"/>
    </location>
</feature>
<reference evidence="8 9" key="1">
    <citation type="submission" date="2017-05" db="EMBL/GenBank/DDBJ databases">
        <title>Genomic insights into alkan degradation activity of Oleiphilus messinensis.</title>
        <authorList>
            <person name="Kozyavkin S.A."/>
            <person name="Slesarev A.I."/>
            <person name="Golyshin P.N."/>
            <person name="Korzhenkov A."/>
            <person name="Golyshina O.N."/>
            <person name="Toshchakov S.V."/>
        </authorList>
    </citation>
    <scope>NUCLEOTIDE SEQUENCE [LARGE SCALE GENOMIC DNA]</scope>
    <source>
        <strain evidence="8 9">ME102</strain>
    </source>
</reference>
<dbReference type="GO" id="GO:0071555">
    <property type="term" value="P:cell wall organization"/>
    <property type="evidence" value="ECO:0007669"/>
    <property type="project" value="UniProtKB-KW"/>
</dbReference>
<dbReference type="PANTHER" id="PTHR30518">
    <property type="entry name" value="ENDOLYTIC MUREIN TRANSGLYCOSYLASE"/>
    <property type="match status" value="1"/>
</dbReference>
<evidence type="ECO:0000256" key="5">
    <source>
        <dbReference type="ARBA" id="ARBA00023239"/>
    </source>
</evidence>
<dbReference type="HAMAP" id="MF_02065">
    <property type="entry name" value="MltG"/>
    <property type="match status" value="1"/>
</dbReference>
<dbReference type="KEGG" id="ome:OLMES_2228"/>
<dbReference type="RefSeq" id="WP_087461301.1">
    <property type="nucleotide sequence ID" value="NZ_CP021425.1"/>
</dbReference>
<gene>
    <name evidence="7" type="primary">mltG</name>
    <name evidence="8" type="ORF">OLMES_2228</name>
</gene>
<evidence type="ECO:0000313" key="9">
    <source>
        <dbReference type="Proteomes" id="UP000196027"/>
    </source>
</evidence>
<evidence type="ECO:0000256" key="3">
    <source>
        <dbReference type="ARBA" id="ARBA00022989"/>
    </source>
</evidence>
<dbReference type="InterPro" id="IPR003770">
    <property type="entry name" value="MLTG-like"/>
</dbReference>
<evidence type="ECO:0000256" key="4">
    <source>
        <dbReference type="ARBA" id="ARBA00023136"/>
    </source>
</evidence>
<dbReference type="GO" id="GO:0005886">
    <property type="term" value="C:plasma membrane"/>
    <property type="evidence" value="ECO:0007669"/>
    <property type="project" value="UniProtKB-UniRule"/>
</dbReference>
<name>A0A1Y0I9Z2_9GAMM</name>
<proteinExistence type="inferred from homology"/>
<dbReference type="PANTHER" id="PTHR30518:SF2">
    <property type="entry name" value="ENDOLYTIC MUREIN TRANSGLYCOSYLASE"/>
    <property type="match status" value="1"/>
</dbReference>
<keyword evidence="6 7" id="KW-0961">Cell wall biogenesis/degradation</keyword>
<dbReference type="Proteomes" id="UP000196027">
    <property type="component" value="Chromosome"/>
</dbReference>
<dbReference type="CDD" id="cd08010">
    <property type="entry name" value="MltG_like"/>
    <property type="match status" value="1"/>
</dbReference>
<comment type="function">
    <text evidence="7">Functions as a peptidoglycan terminase that cleaves nascent peptidoglycan strands endolytically to terminate their elongation.</text>
</comment>
<evidence type="ECO:0000313" key="8">
    <source>
        <dbReference type="EMBL" id="ARU56295.1"/>
    </source>
</evidence>
<dbReference type="Gene3D" id="3.30.160.60">
    <property type="entry name" value="Classic Zinc Finger"/>
    <property type="match status" value="1"/>
</dbReference>
<dbReference type="EMBL" id="CP021425">
    <property type="protein sequence ID" value="ARU56295.1"/>
    <property type="molecule type" value="Genomic_DNA"/>
</dbReference>
<comment type="similarity">
    <text evidence="7">Belongs to the transglycosylase MltG family.</text>
</comment>
<dbReference type="OrthoDB" id="9814591at2"/>